<reference evidence="1" key="1">
    <citation type="submission" date="2021-01" db="EMBL/GenBank/DDBJ databases">
        <authorList>
            <consortium name="Genoscope - CEA"/>
            <person name="William W."/>
        </authorList>
    </citation>
    <scope>NUCLEOTIDE SEQUENCE</scope>
</reference>
<name>A0A816WAR7_BRANA</name>
<protein>
    <submittedName>
        <fullName evidence="1">(rape) hypothetical protein</fullName>
    </submittedName>
</protein>
<proteinExistence type="predicted"/>
<evidence type="ECO:0000313" key="1">
    <source>
        <dbReference type="EMBL" id="CAF2130858.1"/>
    </source>
</evidence>
<sequence length="52" mass="5922">MADDNKKNLTWYISKKNSFSSLCLLQEPSLSSPLDQLNWSSSSEFFVGYSLN</sequence>
<accession>A0A816WAR7</accession>
<dbReference type="AlphaFoldDB" id="A0A816WAR7"/>
<dbReference type="EMBL" id="HG994357">
    <property type="protein sequence ID" value="CAF2130858.1"/>
    <property type="molecule type" value="Genomic_DNA"/>
</dbReference>
<dbReference type="Proteomes" id="UP001295469">
    <property type="component" value="Chromosome A03"/>
</dbReference>
<gene>
    <name evidence="1" type="ORF">DARMORV10_A03P54130.1</name>
</gene>
<organism evidence="1">
    <name type="scientific">Brassica napus</name>
    <name type="common">Rape</name>
    <dbReference type="NCBI Taxonomy" id="3708"/>
    <lineage>
        <taxon>Eukaryota</taxon>
        <taxon>Viridiplantae</taxon>
        <taxon>Streptophyta</taxon>
        <taxon>Embryophyta</taxon>
        <taxon>Tracheophyta</taxon>
        <taxon>Spermatophyta</taxon>
        <taxon>Magnoliopsida</taxon>
        <taxon>eudicotyledons</taxon>
        <taxon>Gunneridae</taxon>
        <taxon>Pentapetalae</taxon>
        <taxon>rosids</taxon>
        <taxon>malvids</taxon>
        <taxon>Brassicales</taxon>
        <taxon>Brassicaceae</taxon>
        <taxon>Brassiceae</taxon>
        <taxon>Brassica</taxon>
    </lineage>
</organism>